<dbReference type="GO" id="GO:0016757">
    <property type="term" value="F:glycosyltransferase activity"/>
    <property type="evidence" value="ECO:0007669"/>
    <property type="project" value="UniProtKB-ARBA"/>
</dbReference>
<dbReference type="EMBL" id="CAIIUA010000001">
    <property type="protein sequence ID" value="CAC9190959.1"/>
    <property type="molecule type" value="Genomic_DNA"/>
</dbReference>
<dbReference type="Proteomes" id="UP000837205">
    <property type="component" value="Unassembled WGS sequence"/>
</dbReference>
<dbReference type="InterPro" id="IPR001296">
    <property type="entry name" value="Glyco_trans_1"/>
</dbReference>
<proteinExistence type="predicted"/>
<evidence type="ECO:0000313" key="3">
    <source>
        <dbReference type="EMBL" id="CAB5587658.1"/>
    </source>
</evidence>
<dbReference type="Proteomes" id="UP000834503">
    <property type="component" value="Unassembled WGS sequence"/>
</dbReference>
<protein>
    <submittedName>
        <fullName evidence="3">UDP-D-galactose:(Glucosyl)lipopolysaccharide-1,6-D-galactosyltransferase</fullName>
    </submittedName>
</protein>
<dbReference type="EMBL" id="CAHPQX010000024">
    <property type="protein sequence ID" value="CAB5587658.1"/>
    <property type="molecule type" value="Genomic_DNA"/>
</dbReference>
<evidence type="ECO:0000313" key="4">
    <source>
        <dbReference type="EMBL" id="CAC9190959.1"/>
    </source>
</evidence>
<comment type="caution">
    <text evidence="3">The sequence shown here is derived from an EMBL/GenBank/DDBJ whole genome shotgun (WGS) entry which is preliminary data.</text>
</comment>
<name>A0A9N8CW70_9ENTR</name>
<feature type="domain" description="Glycosyltransferase subfamily 4-like N-terminal" evidence="2">
    <location>
        <begin position="13"/>
        <end position="167"/>
    </location>
</feature>
<keyword evidence="6" id="KW-1185">Reference proteome</keyword>
<sequence length="342" mass="38570">MKNIAFIITKSEIGGAQTWVNEIANLMKDDCNVYLITSDDGWLTQSNNFHGVYIIPGVKKYFSVSAYFKLIKFLRDNKITSLVASSANAGIYARLAKLACRFNCVYVSHGWSCLYNGGRLKNIFCKIERYLSFLTDTIWCISESDKEKAIKLIGISDKKVVMVTNSVPAMPAYYDKPVTNKILFVGRLTHPKRPELLARVIARKQQYTLDIIGGGERLEALKVEFQQFKNIHFLGEVKNFTDYNQYDLFSLISDSEGLPMSGLEAHTAGIPLLLSDVGGCFELIDGNGLLVNNSEQEIEEKLDFIFANYATFREKAAVSADKFVINNYSNLYKQIIFTENAQ</sequence>
<dbReference type="Pfam" id="PF00534">
    <property type="entry name" value="Glycos_transf_1"/>
    <property type="match status" value="1"/>
</dbReference>
<evidence type="ECO:0000313" key="6">
    <source>
        <dbReference type="Proteomes" id="UP000837205"/>
    </source>
</evidence>
<feature type="domain" description="Glycosyl transferase family 1" evidence="1">
    <location>
        <begin position="180"/>
        <end position="311"/>
    </location>
</feature>
<dbReference type="Gene3D" id="3.40.50.2000">
    <property type="entry name" value="Glycogen Phosphorylase B"/>
    <property type="match status" value="2"/>
</dbReference>
<dbReference type="PANTHER" id="PTHR12526">
    <property type="entry name" value="GLYCOSYLTRANSFERASE"/>
    <property type="match status" value="1"/>
</dbReference>
<dbReference type="SUPFAM" id="SSF53756">
    <property type="entry name" value="UDP-Glycosyltransferase/glycogen phosphorylase"/>
    <property type="match status" value="1"/>
</dbReference>
<dbReference type="InterPro" id="IPR028098">
    <property type="entry name" value="Glyco_trans_4-like_N"/>
</dbReference>
<dbReference type="Pfam" id="PF13439">
    <property type="entry name" value="Glyco_transf_4"/>
    <property type="match status" value="1"/>
</dbReference>
<reference evidence="3" key="1">
    <citation type="submission" date="2020-05" db="EMBL/GenBank/DDBJ databases">
        <authorList>
            <person name="Delgado-Blas J."/>
        </authorList>
    </citation>
    <scope>NUCLEOTIDE SEQUENCE</scope>
    <source>
        <strain evidence="3">BB1459</strain>
        <strain evidence="4">BB1480</strain>
    </source>
</reference>
<organism evidence="3 5">
    <name type="scientific">Citrobacter werkmanii</name>
    <dbReference type="NCBI Taxonomy" id="67827"/>
    <lineage>
        <taxon>Bacteria</taxon>
        <taxon>Pseudomonadati</taxon>
        <taxon>Pseudomonadota</taxon>
        <taxon>Gammaproteobacteria</taxon>
        <taxon>Enterobacterales</taxon>
        <taxon>Enterobacteriaceae</taxon>
        <taxon>Citrobacter</taxon>
        <taxon>Citrobacter freundii complex</taxon>
    </lineage>
</organism>
<evidence type="ECO:0000259" key="1">
    <source>
        <dbReference type="Pfam" id="PF00534"/>
    </source>
</evidence>
<gene>
    <name evidence="3" type="ORF">GHA_04362</name>
    <name evidence="4" type="ORF">TML_01809</name>
</gene>
<dbReference type="AlphaFoldDB" id="A0A9N8CW70"/>
<evidence type="ECO:0000313" key="5">
    <source>
        <dbReference type="Proteomes" id="UP000834503"/>
    </source>
</evidence>
<accession>A0A9N8CW70</accession>
<evidence type="ECO:0000259" key="2">
    <source>
        <dbReference type="Pfam" id="PF13439"/>
    </source>
</evidence>